<proteinExistence type="predicted"/>
<reference evidence="2 3" key="1">
    <citation type="submission" date="2019-07" db="EMBL/GenBank/DDBJ databases">
        <title>Quadrisphaera sp. strain DD2A genome sequencing and assembly.</title>
        <authorList>
            <person name="Kim I."/>
        </authorList>
    </citation>
    <scope>NUCLEOTIDE SEQUENCE [LARGE SCALE GENOMIC DNA]</scope>
    <source>
        <strain evidence="2 3">DD2A</strain>
    </source>
</reference>
<protein>
    <submittedName>
        <fullName evidence="2">Helix-turn-helix transcriptional regulator</fullName>
    </submittedName>
</protein>
<evidence type="ECO:0000313" key="2">
    <source>
        <dbReference type="EMBL" id="TXR56431.1"/>
    </source>
</evidence>
<sequence length="121" mass="13089">MQRLLQDRMRERGWSYGDVARRSGLPRSTVHHLATTPIQRAPRPSRLEALAGALELPLTTLQAAVAEATGLSHGTVEVEPDTAVIVAGLADLSPDDRRHVAALVESLRAASARRVTPPTER</sequence>
<dbReference type="InterPro" id="IPR010982">
    <property type="entry name" value="Lambda_DNA-bd_dom_sf"/>
</dbReference>
<evidence type="ECO:0000313" key="3">
    <source>
        <dbReference type="Proteomes" id="UP000321234"/>
    </source>
</evidence>
<dbReference type="OrthoDB" id="3391204at2"/>
<dbReference type="SMART" id="SM00530">
    <property type="entry name" value="HTH_XRE"/>
    <property type="match status" value="1"/>
</dbReference>
<evidence type="ECO:0000259" key="1">
    <source>
        <dbReference type="SMART" id="SM00530"/>
    </source>
</evidence>
<name>A0A5C8ZGY9_9ACTN</name>
<dbReference type="InterPro" id="IPR001387">
    <property type="entry name" value="Cro/C1-type_HTH"/>
</dbReference>
<accession>A0A5C8ZGY9</accession>
<organism evidence="2 3">
    <name type="scientific">Quadrisphaera setariae</name>
    <dbReference type="NCBI Taxonomy" id="2593304"/>
    <lineage>
        <taxon>Bacteria</taxon>
        <taxon>Bacillati</taxon>
        <taxon>Actinomycetota</taxon>
        <taxon>Actinomycetes</taxon>
        <taxon>Kineosporiales</taxon>
        <taxon>Kineosporiaceae</taxon>
        <taxon>Quadrisphaera</taxon>
    </lineage>
</organism>
<dbReference type="CDD" id="cd00093">
    <property type="entry name" value="HTH_XRE"/>
    <property type="match status" value="1"/>
</dbReference>
<gene>
    <name evidence="2" type="ORF">FMM08_10065</name>
</gene>
<dbReference type="Pfam" id="PF13560">
    <property type="entry name" value="HTH_31"/>
    <property type="match status" value="1"/>
</dbReference>
<comment type="caution">
    <text evidence="2">The sequence shown here is derived from an EMBL/GenBank/DDBJ whole genome shotgun (WGS) entry which is preliminary data.</text>
</comment>
<keyword evidence="3" id="KW-1185">Reference proteome</keyword>
<dbReference type="EMBL" id="VKAC01000005">
    <property type="protein sequence ID" value="TXR56431.1"/>
    <property type="molecule type" value="Genomic_DNA"/>
</dbReference>
<dbReference type="Gene3D" id="1.10.260.40">
    <property type="entry name" value="lambda repressor-like DNA-binding domains"/>
    <property type="match status" value="1"/>
</dbReference>
<dbReference type="GO" id="GO:0003677">
    <property type="term" value="F:DNA binding"/>
    <property type="evidence" value="ECO:0007669"/>
    <property type="project" value="InterPro"/>
</dbReference>
<feature type="domain" description="HTH cro/C1-type" evidence="1">
    <location>
        <begin position="4"/>
        <end position="61"/>
    </location>
</feature>
<dbReference type="Proteomes" id="UP000321234">
    <property type="component" value="Unassembled WGS sequence"/>
</dbReference>
<dbReference type="AlphaFoldDB" id="A0A5C8ZGY9"/>
<dbReference type="SUPFAM" id="SSF47413">
    <property type="entry name" value="lambda repressor-like DNA-binding domains"/>
    <property type="match status" value="1"/>
</dbReference>